<dbReference type="PROSITE" id="PS51257">
    <property type="entry name" value="PROKAR_LIPOPROTEIN"/>
    <property type="match status" value="1"/>
</dbReference>
<reference evidence="3" key="1">
    <citation type="submission" date="2021-02" db="EMBL/GenBank/DDBJ databases">
        <authorList>
            <person name="Nieuwenhuis M."/>
            <person name="Van De Peppel L.J.J."/>
        </authorList>
    </citation>
    <scope>NUCLEOTIDE SEQUENCE</scope>
    <source>
        <strain evidence="3">D49</strain>
    </source>
</reference>
<evidence type="ECO:0000256" key="1">
    <source>
        <dbReference type="SAM" id="MobiDB-lite"/>
    </source>
</evidence>
<reference evidence="3" key="2">
    <citation type="submission" date="2021-10" db="EMBL/GenBank/DDBJ databases">
        <title>Phylogenomics reveals ancestral predisposition of the termite-cultivated fungus Termitomyces towards a domesticated lifestyle.</title>
        <authorList>
            <person name="Auxier B."/>
            <person name="Grum-Grzhimaylo A."/>
            <person name="Cardenas M.E."/>
            <person name="Lodge J.D."/>
            <person name="Laessoe T."/>
            <person name="Pedersen O."/>
            <person name="Smith M.E."/>
            <person name="Kuyper T.W."/>
            <person name="Franco-Molano E.A."/>
            <person name="Baroni T.J."/>
            <person name="Aanen D.K."/>
        </authorList>
    </citation>
    <scope>NUCLEOTIDE SEQUENCE</scope>
    <source>
        <strain evidence="3">D49</strain>
    </source>
</reference>
<dbReference type="EMBL" id="JABCKI010006451">
    <property type="protein sequence ID" value="KAG5634361.1"/>
    <property type="molecule type" value="Genomic_DNA"/>
</dbReference>
<keyword evidence="4" id="KW-1185">Reference proteome</keyword>
<evidence type="ECO:0000313" key="3">
    <source>
        <dbReference type="EMBL" id="KAG5634361.1"/>
    </source>
</evidence>
<name>A0A9P7K1J6_9AGAR</name>
<accession>A0A9P7K1J6</accession>
<proteinExistence type="predicted"/>
<dbReference type="AlphaFoldDB" id="A0A9P7K1J6"/>
<comment type="caution">
    <text evidence="3">The sequence shown here is derived from an EMBL/GenBank/DDBJ whole genome shotgun (WGS) entry which is preliminary data.</text>
</comment>
<evidence type="ECO:0000313" key="4">
    <source>
        <dbReference type="Proteomes" id="UP000717328"/>
    </source>
</evidence>
<organism evidence="3 4">
    <name type="scientific">Sphagnurus paluster</name>
    <dbReference type="NCBI Taxonomy" id="117069"/>
    <lineage>
        <taxon>Eukaryota</taxon>
        <taxon>Fungi</taxon>
        <taxon>Dikarya</taxon>
        <taxon>Basidiomycota</taxon>
        <taxon>Agaricomycotina</taxon>
        <taxon>Agaricomycetes</taxon>
        <taxon>Agaricomycetidae</taxon>
        <taxon>Agaricales</taxon>
        <taxon>Tricholomatineae</taxon>
        <taxon>Lyophyllaceae</taxon>
        <taxon>Sphagnurus</taxon>
    </lineage>
</organism>
<feature type="region of interest" description="Disordered" evidence="1">
    <location>
        <begin position="56"/>
        <end position="133"/>
    </location>
</feature>
<feature type="chain" id="PRO_5040438504" evidence="2">
    <location>
        <begin position="23"/>
        <end position="133"/>
    </location>
</feature>
<dbReference type="Proteomes" id="UP000717328">
    <property type="component" value="Unassembled WGS sequence"/>
</dbReference>
<gene>
    <name evidence="3" type="ORF">H0H81_002245</name>
</gene>
<feature type="compositionally biased region" description="Acidic residues" evidence="1">
    <location>
        <begin position="74"/>
        <end position="87"/>
    </location>
</feature>
<keyword evidence="2" id="KW-0732">Signal</keyword>
<feature type="signal peptide" evidence="2">
    <location>
        <begin position="1"/>
        <end position="22"/>
    </location>
</feature>
<sequence length="133" mass="13142">MARFSSFFIALTLAACQLAVHAAPLNSRVVNDDVSLELSKPANGVEYFYTSVKSGLTTRSKGKGGKGGKGGGEGEGEEGPEAPEAPETDVGTAVITPRSKGKDGGKGGGKGGKGGGEGEGDEGAEAPETDAGT</sequence>
<feature type="compositionally biased region" description="Gly residues" evidence="1">
    <location>
        <begin position="106"/>
        <end position="117"/>
    </location>
</feature>
<protein>
    <submittedName>
        <fullName evidence="3">Uncharacterized protein</fullName>
    </submittedName>
</protein>
<evidence type="ECO:0000256" key="2">
    <source>
        <dbReference type="SAM" id="SignalP"/>
    </source>
</evidence>
<feature type="compositionally biased region" description="Acidic residues" evidence="1">
    <location>
        <begin position="118"/>
        <end position="133"/>
    </location>
</feature>
<feature type="non-terminal residue" evidence="3">
    <location>
        <position position="1"/>
    </location>
</feature>